<evidence type="ECO:0000313" key="2">
    <source>
        <dbReference type="Proteomes" id="UP001148662"/>
    </source>
</evidence>
<gene>
    <name evidence="1" type="ORF">NM688_g3959</name>
</gene>
<comment type="caution">
    <text evidence="1">The sequence shown here is derived from an EMBL/GenBank/DDBJ whole genome shotgun (WGS) entry which is preliminary data.</text>
</comment>
<dbReference type="EMBL" id="JANHOG010000614">
    <property type="protein sequence ID" value="KAJ3552811.1"/>
    <property type="molecule type" value="Genomic_DNA"/>
</dbReference>
<keyword evidence="2" id="KW-1185">Reference proteome</keyword>
<dbReference type="Proteomes" id="UP001148662">
    <property type="component" value="Unassembled WGS sequence"/>
</dbReference>
<organism evidence="1 2">
    <name type="scientific">Phlebia brevispora</name>
    <dbReference type="NCBI Taxonomy" id="194682"/>
    <lineage>
        <taxon>Eukaryota</taxon>
        <taxon>Fungi</taxon>
        <taxon>Dikarya</taxon>
        <taxon>Basidiomycota</taxon>
        <taxon>Agaricomycotina</taxon>
        <taxon>Agaricomycetes</taxon>
        <taxon>Polyporales</taxon>
        <taxon>Meruliaceae</taxon>
        <taxon>Phlebia</taxon>
    </lineage>
</organism>
<sequence length="99" mass="10758">MDHIASLAAIPPPVTSPPHERLYLPFADFTHAVNRTHASTTPGSQNPSESNDSRQHQQQQLPPQSDDPGSSKPPSKSWKPVKSDDATPGKSLLQRLDLS</sequence>
<accession>A0ACC1T4G6</accession>
<reference evidence="1" key="1">
    <citation type="submission" date="2022-07" db="EMBL/GenBank/DDBJ databases">
        <title>Genome Sequence of Phlebia brevispora.</title>
        <authorList>
            <person name="Buettner E."/>
        </authorList>
    </citation>
    <scope>NUCLEOTIDE SEQUENCE</scope>
    <source>
        <strain evidence="1">MPL23</strain>
    </source>
</reference>
<proteinExistence type="predicted"/>
<name>A0ACC1T4G6_9APHY</name>
<protein>
    <submittedName>
        <fullName evidence="1">Uncharacterized protein</fullName>
    </submittedName>
</protein>
<evidence type="ECO:0000313" key="1">
    <source>
        <dbReference type="EMBL" id="KAJ3552811.1"/>
    </source>
</evidence>